<evidence type="ECO:0000313" key="8">
    <source>
        <dbReference type="Proteomes" id="UP000054321"/>
    </source>
</evidence>
<dbReference type="PANTHER" id="PTHR21324:SF2">
    <property type="entry name" value="EG:22E5.9 PROTEIN"/>
    <property type="match status" value="1"/>
</dbReference>
<feature type="domain" description="CWH43-like N-terminal" evidence="6">
    <location>
        <begin position="6"/>
        <end position="220"/>
    </location>
</feature>
<evidence type="ECO:0000256" key="5">
    <source>
        <dbReference type="SAM" id="Phobius"/>
    </source>
</evidence>
<evidence type="ECO:0000256" key="4">
    <source>
        <dbReference type="ARBA" id="ARBA00023136"/>
    </source>
</evidence>
<sequence length="245" mass="27572">MWGLSYWVLPIVSAFVWAGMLISMISYWSATGRPHLPSMDPGMTVPHISDVGAFTLKPLFIAGSVVTTVFLDLSFASERWLRHKGRLARNWTQKEKILTTISICFAVIGTIGLILLSIFDSYRHGNVHNVCLGLFLAGYIISAVCLCWSYQILGKRYREHRILRISFWIKLAFIVIEVGLAIGFGVCLAQSISDPGSILEWTIAFVFTFYIISFFIDLRPAVHTRRITGSSGLETEEQAEINNIY</sequence>
<feature type="transmembrane region" description="Helical" evidence="5">
    <location>
        <begin position="59"/>
        <end position="76"/>
    </location>
</feature>
<dbReference type="PANTHER" id="PTHR21324">
    <property type="entry name" value="FASTING-INDUCIBLE INTEGRAL MEMBRANE PROTEIN TM6P1-RELATED"/>
    <property type="match status" value="1"/>
</dbReference>
<protein>
    <recommendedName>
        <fullName evidence="6">CWH43-like N-terminal domain-containing protein</fullName>
    </recommendedName>
</protein>
<keyword evidence="8" id="KW-1185">Reference proteome</keyword>
<dbReference type="EMBL" id="KN832891">
    <property type="protein sequence ID" value="KIM94163.1"/>
    <property type="molecule type" value="Genomic_DNA"/>
</dbReference>
<dbReference type="HOGENOM" id="CLU_050573_0_0_1"/>
<dbReference type="AlphaFoldDB" id="A0A0C3C5L4"/>
<keyword evidence="4 5" id="KW-0472">Membrane</keyword>
<dbReference type="Pfam" id="PF10277">
    <property type="entry name" value="Frag1"/>
    <property type="match status" value="1"/>
</dbReference>
<feature type="transmembrane region" description="Helical" evidence="5">
    <location>
        <begin position="198"/>
        <end position="216"/>
    </location>
</feature>
<name>A0A0C3C5L4_OIDMZ</name>
<feature type="transmembrane region" description="Helical" evidence="5">
    <location>
        <begin position="171"/>
        <end position="192"/>
    </location>
</feature>
<keyword evidence="2 5" id="KW-0812">Transmembrane</keyword>
<keyword evidence="3 5" id="KW-1133">Transmembrane helix</keyword>
<proteinExistence type="predicted"/>
<evidence type="ECO:0000256" key="2">
    <source>
        <dbReference type="ARBA" id="ARBA00022692"/>
    </source>
</evidence>
<dbReference type="FunCoup" id="A0A0C3C5L4">
    <property type="interactions" value="81"/>
</dbReference>
<dbReference type="GO" id="GO:0005886">
    <property type="term" value="C:plasma membrane"/>
    <property type="evidence" value="ECO:0007669"/>
    <property type="project" value="TreeGrafter"/>
</dbReference>
<evidence type="ECO:0000256" key="3">
    <source>
        <dbReference type="ARBA" id="ARBA00022989"/>
    </source>
</evidence>
<gene>
    <name evidence="7" type="ORF">OIDMADRAFT_45924</name>
</gene>
<feature type="transmembrane region" description="Helical" evidence="5">
    <location>
        <begin position="125"/>
        <end position="150"/>
    </location>
</feature>
<reference evidence="8" key="2">
    <citation type="submission" date="2015-01" db="EMBL/GenBank/DDBJ databases">
        <title>Evolutionary Origins and Diversification of the Mycorrhizal Mutualists.</title>
        <authorList>
            <consortium name="DOE Joint Genome Institute"/>
            <consortium name="Mycorrhizal Genomics Consortium"/>
            <person name="Kohler A."/>
            <person name="Kuo A."/>
            <person name="Nagy L.G."/>
            <person name="Floudas D."/>
            <person name="Copeland A."/>
            <person name="Barry K.W."/>
            <person name="Cichocki N."/>
            <person name="Veneault-Fourrey C."/>
            <person name="LaButti K."/>
            <person name="Lindquist E.A."/>
            <person name="Lipzen A."/>
            <person name="Lundell T."/>
            <person name="Morin E."/>
            <person name="Murat C."/>
            <person name="Riley R."/>
            <person name="Ohm R."/>
            <person name="Sun H."/>
            <person name="Tunlid A."/>
            <person name="Henrissat B."/>
            <person name="Grigoriev I.V."/>
            <person name="Hibbett D.S."/>
            <person name="Martin F."/>
        </authorList>
    </citation>
    <scope>NUCLEOTIDE SEQUENCE [LARGE SCALE GENOMIC DNA]</scope>
    <source>
        <strain evidence="8">Zn</strain>
    </source>
</reference>
<evidence type="ECO:0000313" key="7">
    <source>
        <dbReference type="EMBL" id="KIM94163.1"/>
    </source>
</evidence>
<reference evidence="7 8" key="1">
    <citation type="submission" date="2014-04" db="EMBL/GenBank/DDBJ databases">
        <authorList>
            <consortium name="DOE Joint Genome Institute"/>
            <person name="Kuo A."/>
            <person name="Martino E."/>
            <person name="Perotto S."/>
            <person name="Kohler A."/>
            <person name="Nagy L.G."/>
            <person name="Floudas D."/>
            <person name="Copeland A."/>
            <person name="Barry K.W."/>
            <person name="Cichocki N."/>
            <person name="Veneault-Fourrey C."/>
            <person name="LaButti K."/>
            <person name="Lindquist E.A."/>
            <person name="Lipzen A."/>
            <person name="Lundell T."/>
            <person name="Morin E."/>
            <person name="Murat C."/>
            <person name="Sun H."/>
            <person name="Tunlid A."/>
            <person name="Henrissat B."/>
            <person name="Grigoriev I.V."/>
            <person name="Hibbett D.S."/>
            <person name="Martin F."/>
            <person name="Nordberg H.P."/>
            <person name="Cantor M.N."/>
            <person name="Hua S.X."/>
        </authorList>
    </citation>
    <scope>NUCLEOTIDE SEQUENCE [LARGE SCALE GENOMIC DNA]</scope>
    <source>
        <strain evidence="7 8">Zn</strain>
    </source>
</reference>
<evidence type="ECO:0000259" key="6">
    <source>
        <dbReference type="Pfam" id="PF10277"/>
    </source>
</evidence>
<feature type="transmembrane region" description="Helical" evidence="5">
    <location>
        <begin position="7"/>
        <end position="30"/>
    </location>
</feature>
<evidence type="ECO:0000256" key="1">
    <source>
        <dbReference type="ARBA" id="ARBA00004127"/>
    </source>
</evidence>
<dbReference type="InterPro" id="IPR019402">
    <property type="entry name" value="CWH43_N"/>
</dbReference>
<dbReference type="GO" id="GO:0012505">
    <property type="term" value="C:endomembrane system"/>
    <property type="evidence" value="ECO:0007669"/>
    <property type="project" value="UniProtKB-SubCell"/>
</dbReference>
<dbReference type="STRING" id="913774.A0A0C3C5L4"/>
<organism evidence="7 8">
    <name type="scientific">Oidiodendron maius (strain Zn)</name>
    <dbReference type="NCBI Taxonomy" id="913774"/>
    <lineage>
        <taxon>Eukaryota</taxon>
        <taxon>Fungi</taxon>
        <taxon>Dikarya</taxon>
        <taxon>Ascomycota</taxon>
        <taxon>Pezizomycotina</taxon>
        <taxon>Leotiomycetes</taxon>
        <taxon>Leotiomycetes incertae sedis</taxon>
        <taxon>Myxotrichaceae</taxon>
        <taxon>Oidiodendron</taxon>
    </lineage>
</organism>
<accession>A0A0C3C5L4</accession>
<dbReference type="OrthoDB" id="10032492at2759"/>
<feature type="transmembrane region" description="Helical" evidence="5">
    <location>
        <begin position="97"/>
        <end position="119"/>
    </location>
</feature>
<dbReference type="InParanoid" id="A0A0C3C5L4"/>
<dbReference type="InterPro" id="IPR050911">
    <property type="entry name" value="DRAM/TMEM150_Autophagy_Mod"/>
</dbReference>
<dbReference type="Proteomes" id="UP000054321">
    <property type="component" value="Unassembled WGS sequence"/>
</dbReference>
<comment type="subcellular location">
    <subcellularLocation>
        <location evidence="1">Endomembrane system</location>
        <topology evidence="1">Multi-pass membrane protein</topology>
    </subcellularLocation>
</comment>